<dbReference type="AlphaFoldDB" id="A0AAU9DFE2"/>
<evidence type="ECO:0000256" key="1">
    <source>
        <dbReference type="SAM" id="Phobius"/>
    </source>
</evidence>
<dbReference type="KEGG" id="haby:HLVA_14870"/>
<dbReference type="EMBL" id="AP027059">
    <property type="protein sequence ID" value="BDU50918.1"/>
    <property type="molecule type" value="Genomic_DNA"/>
</dbReference>
<sequence length="249" mass="28742">MSKLLKPSIFLYILFIIMIYKLIKEGYWKNILKKTIEEIKKNYKILTVILIGVIFIIFFVDSDLSRFFSKINSKKNIFSVISELGNVYIGNGKFIFPFLLTGIIVGIILNLKKIEKIFSISLMSTSYAGLMVLLIKGVISRERPFVANNPLQFFNYIKAYNAGELFKFDYLSMPSGHTITAFATFIPFFLYVKNKYLKALFLFIPSIVLFSRVYTYRHWLSDVIVGAVLGSLVAYSVYENNKNKIIEEV</sequence>
<accession>A0AAU9DFE2</accession>
<dbReference type="Proteomes" id="UP001321582">
    <property type="component" value="Chromosome"/>
</dbReference>
<keyword evidence="1" id="KW-1133">Transmembrane helix</keyword>
<evidence type="ECO:0000313" key="4">
    <source>
        <dbReference type="Proteomes" id="UP001321582"/>
    </source>
</evidence>
<dbReference type="Gene3D" id="1.20.144.10">
    <property type="entry name" value="Phosphatidic acid phosphatase type 2/haloperoxidase"/>
    <property type="match status" value="1"/>
</dbReference>
<feature type="transmembrane region" description="Helical" evidence="1">
    <location>
        <begin position="94"/>
        <end position="111"/>
    </location>
</feature>
<name>A0AAU9DFE2_9FUSO</name>
<feature type="transmembrane region" description="Helical" evidence="1">
    <location>
        <begin position="6"/>
        <end position="23"/>
    </location>
</feature>
<dbReference type="PANTHER" id="PTHR14969:SF13">
    <property type="entry name" value="AT30094P"/>
    <property type="match status" value="1"/>
</dbReference>
<organism evidence="3 4">
    <name type="scientific">Haliovirga abyssi</name>
    <dbReference type="NCBI Taxonomy" id="2996794"/>
    <lineage>
        <taxon>Bacteria</taxon>
        <taxon>Fusobacteriati</taxon>
        <taxon>Fusobacteriota</taxon>
        <taxon>Fusobacteriia</taxon>
        <taxon>Fusobacteriales</taxon>
        <taxon>Haliovirgaceae</taxon>
        <taxon>Haliovirga</taxon>
    </lineage>
</organism>
<dbReference type="SMART" id="SM00014">
    <property type="entry name" value="acidPPc"/>
    <property type="match status" value="1"/>
</dbReference>
<feature type="transmembrane region" description="Helical" evidence="1">
    <location>
        <begin position="43"/>
        <end position="60"/>
    </location>
</feature>
<evidence type="ECO:0000313" key="3">
    <source>
        <dbReference type="EMBL" id="BDU50918.1"/>
    </source>
</evidence>
<feature type="transmembrane region" description="Helical" evidence="1">
    <location>
        <begin position="219"/>
        <end position="238"/>
    </location>
</feature>
<dbReference type="InterPro" id="IPR000326">
    <property type="entry name" value="PAP2/HPO"/>
</dbReference>
<reference evidence="3 4" key="1">
    <citation type="submission" date="2022-11" db="EMBL/GenBank/DDBJ databases">
        <title>Haliovirga abyssi gen. nov., sp. nov., a mesophilic fermentative bacterium isolated from the Iheya North hydrothermal field and the proposal of Haliovirgaceae fam. nov.</title>
        <authorList>
            <person name="Miyazaki U."/>
            <person name="Tame A."/>
            <person name="Miyazaki J."/>
            <person name="Takai K."/>
            <person name="Sawayama S."/>
            <person name="Kitajima M."/>
            <person name="Okamoto A."/>
            <person name="Nakagawa S."/>
        </authorList>
    </citation>
    <scope>NUCLEOTIDE SEQUENCE [LARGE SCALE GENOMIC DNA]</scope>
    <source>
        <strain evidence="3 4">IC12</strain>
    </source>
</reference>
<keyword evidence="4" id="KW-1185">Reference proteome</keyword>
<protein>
    <recommendedName>
        <fullName evidence="2">Phosphatidic acid phosphatase type 2/haloperoxidase domain-containing protein</fullName>
    </recommendedName>
</protein>
<dbReference type="InterPro" id="IPR036938">
    <property type="entry name" value="PAP2/HPO_sf"/>
</dbReference>
<feature type="domain" description="Phosphatidic acid phosphatase type 2/haloperoxidase" evidence="2">
    <location>
        <begin position="116"/>
        <end position="238"/>
    </location>
</feature>
<dbReference type="RefSeq" id="WP_307903766.1">
    <property type="nucleotide sequence ID" value="NZ_AP027059.1"/>
</dbReference>
<keyword evidence="1" id="KW-0812">Transmembrane</keyword>
<feature type="transmembrane region" description="Helical" evidence="1">
    <location>
        <begin position="196"/>
        <end position="213"/>
    </location>
</feature>
<keyword evidence="1" id="KW-0472">Membrane</keyword>
<evidence type="ECO:0000259" key="2">
    <source>
        <dbReference type="SMART" id="SM00014"/>
    </source>
</evidence>
<dbReference type="SUPFAM" id="SSF48317">
    <property type="entry name" value="Acid phosphatase/Vanadium-dependent haloperoxidase"/>
    <property type="match status" value="1"/>
</dbReference>
<proteinExistence type="predicted"/>
<feature type="transmembrane region" description="Helical" evidence="1">
    <location>
        <begin position="170"/>
        <end position="189"/>
    </location>
</feature>
<dbReference type="PANTHER" id="PTHR14969">
    <property type="entry name" value="SPHINGOSINE-1-PHOSPHATE PHOSPHOHYDROLASE"/>
    <property type="match status" value="1"/>
</dbReference>
<gene>
    <name evidence="3" type="ORF">HLVA_14870</name>
</gene>
<feature type="transmembrane region" description="Helical" evidence="1">
    <location>
        <begin position="118"/>
        <end position="139"/>
    </location>
</feature>
<dbReference type="Pfam" id="PF01569">
    <property type="entry name" value="PAP2"/>
    <property type="match status" value="1"/>
</dbReference>